<gene>
    <name evidence="1" type="ORF">OBRU01_21962</name>
</gene>
<sequence length="61" mass="7217">MANGFVGSTINFPFSFDTDFEEEEEPGRITPHLSQRLNREEVYKDSSFLFHYYDLSVETLY</sequence>
<evidence type="ECO:0000313" key="2">
    <source>
        <dbReference type="Proteomes" id="UP000037510"/>
    </source>
</evidence>
<dbReference type="AlphaFoldDB" id="A0A0L7KSH0"/>
<organism evidence="1 2">
    <name type="scientific">Operophtera brumata</name>
    <name type="common">Winter moth</name>
    <name type="synonym">Phalaena brumata</name>
    <dbReference type="NCBI Taxonomy" id="104452"/>
    <lineage>
        <taxon>Eukaryota</taxon>
        <taxon>Metazoa</taxon>
        <taxon>Ecdysozoa</taxon>
        <taxon>Arthropoda</taxon>
        <taxon>Hexapoda</taxon>
        <taxon>Insecta</taxon>
        <taxon>Pterygota</taxon>
        <taxon>Neoptera</taxon>
        <taxon>Endopterygota</taxon>
        <taxon>Lepidoptera</taxon>
        <taxon>Glossata</taxon>
        <taxon>Ditrysia</taxon>
        <taxon>Geometroidea</taxon>
        <taxon>Geometridae</taxon>
        <taxon>Larentiinae</taxon>
        <taxon>Operophtera</taxon>
    </lineage>
</organism>
<comment type="caution">
    <text evidence="1">The sequence shown here is derived from an EMBL/GenBank/DDBJ whole genome shotgun (WGS) entry which is preliminary data.</text>
</comment>
<reference evidence="1 2" key="1">
    <citation type="journal article" date="2015" name="Genome Biol. Evol.">
        <title>The genome of winter moth (Operophtera brumata) provides a genomic perspective on sexual dimorphism and phenology.</title>
        <authorList>
            <person name="Derks M.F."/>
            <person name="Smit S."/>
            <person name="Salis L."/>
            <person name="Schijlen E."/>
            <person name="Bossers A."/>
            <person name="Mateman C."/>
            <person name="Pijl A.S."/>
            <person name="de Ridder D."/>
            <person name="Groenen M.A."/>
            <person name="Visser M.E."/>
            <person name="Megens H.J."/>
        </authorList>
    </citation>
    <scope>NUCLEOTIDE SEQUENCE [LARGE SCALE GENOMIC DNA]</scope>
    <source>
        <strain evidence="1">WM2013NL</strain>
        <tissue evidence="1">Head and thorax</tissue>
    </source>
</reference>
<keyword evidence="2" id="KW-1185">Reference proteome</keyword>
<accession>A0A0L7KSH0</accession>
<name>A0A0L7KSH0_OPEBR</name>
<dbReference type="EMBL" id="JTDY01006471">
    <property type="protein sequence ID" value="KOB65989.1"/>
    <property type="molecule type" value="Genomic_DNA"/>
</dbReference>
<evidence type="ECO:0000313" key="1">
    <source>
        <dbReference type="EMBL" id="KOB65989.1"/>
    </source>
</evidence>
<dbReference type="Proteomes" id="UP000037510">
    <property type="component" value="Unassembled WGS sequence"/>
</dbReference>
<protein>
    <submittedName>
        <fullName evidence="1">Uncharacterized protein</fullName>
    </submittedName>
</protein>
<proteinExistence type="predicted"/>